<dbReference type="AlphaFoldDB" id="A0A0M4LQU9"/>
<feature type="compositionally biased region" description="Low complexity" evidence="1">
    <location>
        <begin position="777"/>
        <end position="787"/>
    </location>
</feature>
<feature type="signal peptide" evidence="3">
    <location>
        <begin position="1"/>
        <end position="28"/>
    </location>
</feature>
<dbReference type="InterPro" id="IPR036116">
    <property type="entry name" value="FN3_sf"/>
</dbReference>
<protein>
    <submittedName>
        <fullName evidence="5">Ig domain-containing protein</fullName>
    </submittedName>
</protein>
<dbReference type="PATRIC" id="fig|1682.24.peg.751"/>
<feature type="compositionally biased region" description="Gly residues" evidence="1">
    <location>
        <begin position="763"/>
        <end position="776"/>
    </location>
</feature>
<evidence type="ECO:0000259" key="4">
    <source>
        <dbReference type="Pfam" id="PF00149"/>
    </source>
</evidence>
<keyword evidence="2" id="KW-0472">Membrane</keyword>
<evidence type="ECO:0000313" key="5">
    <source>
        <dbReference type="EMBL" id="ALE08832.1"/>
    </source>
</evidence>
<reference evidence="5 6" key="1">
    <citation type="submission" date="2014-12" db="EMBL/GenBank/DDBJ databases">
        <title>Complete genome sequence of Bifidobacterium longum subsp. infantis BT1.</title>
        <authorList>
            <person name="Kim J.F."/>
            <person name="Kwak M.-J."/>
        </authorList>
    </citation>
    <scope>NUCLEOTIDE SEQUENCE [LARGE SCALE GENOMIC DNA]</scope>
    <source>
        <strain evidence="5 6">BT1</strain>
    </source>
</reference>
<dbReference type="EMBL" id="CP010411">
    <property type="protein sequence ID" value="ALE08832.1"/>
    <property type="molecule type" value="Genomic_DNA"/>
</dbReference>
<dbReference type="Pfam" id="PF13385">
    <property type="entry name" value="Laminin_G_3"/>
    <property type="match status" value="1"/>
</dbReference>
<feature type="chain" id="PRO_5043769462" evidence="3">
    <location>
        <begin position="29"/>
        <end position="839"/>
    </location>
</feature>
<dbReference type="InterPro" id="IPR029052">
    <property type="entry name" value="Metallo-depent_PP-like"/>
</dbReference>
<feature type="compositionally biased region" description="Low complexity" evidence="1">
    <location>
        <begin position="753"/>
        <end position="762"/>
    </location>
</feature>
<organism evidence="5 6">
    <name type="scientific">Bifidobacterium longum subsp. infantis</name>
    <dbReference type="NCBI Taxonomy" id="1682"/>
    <lineage>
        <taxon>Bacteria</taxon>
        <taxon>Bacillati</taxon>
        <taxon>Actinomycetota</taxon>
        <taxon>Actinomycetes</taxon>
        <taxon>Bifidobacteriales</taxon>
        <taxon>Bifidobacteriaceae</taxon>
        <taxon>Bifidobacterium</taxon>
    </lineage>
</organism>
<evidence type="ECO:0000256" key="1">
    <source>
        <dbReference type="SAM" id="MobiDB-lite"/>
    </source>
</evidence>
<dbReference type="Gene3D" id="2.60.40.10">
    <property type="entry name" value="Immunoglobulins"/>
    <property type="match status" value="1"/>
</dbReference>
<keyword evidence="2" id="KW-1133">Transmembrane helix</keyword>
<keyword evidence="3" id="KW-0732">Signal</keyword>
<dbReference type="GO" id="GO:0005975">
    <property type="term" value="P:carbohydrate metabolic process"/>
    <property type="evidence" value="ECO:0007669"/>
    <property type="project" value="UniProtKB-ARBA"/>
</dbReference>
<evidence type="ECO:0000313" key="6">
    <source>
        <dbReference type="Proteomes" id="UP000067206"/>
    </source>
</evidence>
<dbReference type="Gene3D" id="3.60.21.10">
    <property type="match status" value="1"/>
</dbReference>
<dbReference type="InterPro" id="IPR004843">
    <property type="entry name" value="Calcineurin-like_PHP"/>
</dbReference>
<name>A0A0M4LQU9_BIFLI</name>
<feature type="domain" description="Calcineurin-like phosphoesterase" evidence="4">
    <location>
        <begin position="45"/>
        <end position="241"/>
    </location>
</feature>
<accession>A0A0M4LQU9</accession>
<feature type="region of interest" description="Disordered" evidence="1">
    <location>
        <begin position="753"/>
        <end position="804"/>
    </location>
</feature>
<proteinExistence type="predicted"/>
<dbReference type="Pfam" id="PF00149">
    <property type="entry name" value="Metallophos"/>
    <property type="match status" value="1"/>
</dbReference>
<keyword evidence="2" id="KW-0812">Transmembrane</keyword>
<evidence type="ECO:0000256" key="2">
    <source>
        <dbReference type="SAM" id="Phobius"/>
    </source>
</evidence>
<evidence type="ECO:0000256" key="3">
    <source>
        <dbReference type="SAM" id="SignalP"/>
    </source>
</evidence>
<dbReference type="Gene3D" id="2.60.120.200">
    <property type="match status" value="1"/>
</dbReference>
<dbReference type="SUPFAM" id="SSF56300">
    <property type="entry name" value="Metallo-dependent phosphatases"/>
    <property type="match status" value="1"/>
</dbReference>
<dbReference type="SUPFAM" id="SSF49265">
    <property type="entry name" value="Fibronectin type III"/>
    <property type="match status" value="1"/>
</dbReference>
<sequence length="839" mass="88727">MKRRYAVPVVSAVVMVLASVLAAPSAHAEQSATWDLPRDKDVVARFGFGSDIHVGRDSGKYGSAVDKLKNALSAYRQSGVDAVGFSGDLTDSGQVGQYQTLMDTLNTGTDDSEQVILAMGNHETLDASVSDSPQRFKKYTGQDMNKLVEVNGVDVITMGPQNEDDDYRADYDFLKTTLDRITSRANYDPNRPIFVLTHHGVQNTAYVTNEWYGEYGAGTDHDLVKLMQQYPQIIQVSGHSHATLEDARSIDQSLGYTSIQDGTIGAYFENESGKVEPITGTAATRPADSELASQGLLVDVYRDGTVKVHRMNFATGTWIYPDEPWTITADGAKANVYGKNRPSTPAMFPDGASVGFDTAKTTGNSAAVTFPAAKPADGTNNNMIHSYRITMTPKNGGETVSKSVFNDYYYAKAGVGAAGAVPTQKSRWSVTVKGLTPQTEYTATVEALTSFEEENGAAGAVIASGQTSVTTNEAPAPSPMFDVDFGSGSADDYYAHQSVKQGGVSTIEDNAELGQQVLHVRGGDGGYRYTMEDEDYNAIANGFTTDVVFSIADVQKDQCVFSNQQNAGFGFEVENGKLEFWLNAGSGRAKPAVAIQPDTWYHASAVYDGNTVTLYLNGEKVDSASARSGLVIPSNGAKYFFIGADTSGSGAPEYQMKEGYVALARISSQVFSDDEVAASYTNAMGDGPAAKQTVRQALTAAKRVVEAGQGNYSDATWSAFADAYTTALVRVEDFRAAPADLNAAAVALRSAQQALQETNSGDDGNGGNGGDGGSDAGGQDANQPGGSHDSDSGADKSSASQEANAADRLSATGVNTAGLLAVTLVLVGAALTLKVVRRR</sequence>
<dbReference type="Proteomes" id="UP000067206">
    <property type="component" value="Chromosome"/>
</dbReference>
<gene>
    <name evidence="5" type="ORF">RY67_778</name>
</gene>
<dbReference type="GO" id="GO:0016787">
    <property type="term" value="F:hydrolase activity"/>
    <property type="evidence" value="ECO:0007669"/>
    <property type="project" value="InterPro"/>
</dbReference>
<feature type="transmembrane region" description="Helical" evidence="2">
    <location>
        <begin position="817"/>
        <end position="836"/>
    </location>
</feature>
<dbReference type="RefSeq" id="WP_082248006.1">
    <property type="nucleotide sequence ID" value="NZ_CP010411.1"/>
</dbReference>
<dbReference type="InterPro" id="IPR013320">
    <property type="entry name" value="ConA-like_dom_sf"/>
</dbReference>
<dbReference type="InterPro" id="IPR013783">
    <property type="entry name" value="Ig-like_fold"/>
</dbReference>
<dbReference type="SUPFAM" id="SSF49899">
    <property type="entry name" value="Concanavalin A-like lectins/glucanases"/>
    <property type="match status" value="1"/>
</dbReference>